<dbReference type="GO" id="GO:0008483">
    <property type="term" value="F:transaminase activity"/>
    <property type="evidence" value="ECO:0007669"/>
    <property type="project" value="UniProtKB-KW"/>
</dbReference>
<dbReference type="PANTHER" id="PTHR11727">
    <property type="entry name" value="DIMETHYLADENOSINE TRANSFERASE"/>
    <property type="match status" value="1"/>
</dbReference>
<dbReference type="CDD" id="cd02440">
    <property type="entry name" value="AdoMet_MTases"/>
    <property type="match status" value="1"/>
</dbReference>
<evidence type="ECO:0000313" key="10">
    <source>
        <dbReference type="EMBL" id="MCQ4080552.1"/>
    </source>
</evidence>
<feature type="binding site" evidence="7 8">
    <location>
        <position position="134"/>
    </location>
    <ligand>
        <name>S-adenosyl-L-methionine</name>
        <dbReference type="ChEBI" id="CHEBI:59789"/>
    </ligand>
</feature>
<dbReference type="GO" id="GO:0052908">
    <property type="term" value="F:16S rRNA (adenine(1518)-N(6)/adenine(1519)-N(6))-dimethyltransferase activity"/>
    <property type="evidence" value="ECO:0007669"/>
    <property type="project" value="UniProtKB-EC"/>
</dbReference>
<evidence type="ECO:0000256" key="7">
    <source>
        <dbReference type="HAMAP-Rule" id="MF_00607"/>
    </source>
</evidence>
<protein>
    <recommendedName>
        <fullName evidence="7">Ribosomal RNA small subunit methyltransferase A</fullName>
        <ecNumber evidence="7">2.1.1.182</ecNumber>
    </recommendedName>
    <alternativeName>
        <fullName evidence="7">16S rRNA (adenine(1518)-N(6)/adenine(1519)-N(6))-dimethyltransferase</fullName>
    </alternativeName>
    <alternativeName>
        <fullName evidence="7">16S rRNA dimethyladenosine transferase</fullName>
    </alternativeName>
    <alternativeName>
        <fullName evidence="7">16S rRNA dimethylase</fullName>
    </alternativeName>
    <alternativeName>
        <fullName evidence="7">S-adenosylmethionine-6-N', N'-adenosyl(rRNA) dimethyltransferase</fullName>
    </alternativeName>
</protein>
<dbReference type="PANTHER" id="PTHR11727:SF7">
    <property type="entry name" value="DIMETHYLADENOSINE TRANSFERASE-RELATED"/>
    <property type="match status" value="1"/>
</dbReference>
<comment type="subcellular location">
    <subcellularLocation>
        <location evidence="7">Cytoplasm</location>
    </subcellularLocation>
</comment>
<keyword evidence="10" id="KW-0032">Aminotransferase</keyword>
<keyword evidence="3 7" id="KW-0489">Methyltransferase</keyword>
<evidence type="ECO:0000256" key="6">
    <source>
        <dbReference type="ARBA" id="ARBA00022884"/>
    </source>
</evidence>
<dbReference type="Gene3D" id="3.40.50.150">
    <property type="entry name" value="Vaccinia Virus protein VP39"/>
    <property type="match status" value="1"/>
</dbReference>
<dbReference type="Proteomes" id="UP001057702">
    <property type="component" value="Unassembled WGS sequence"/>
</dbReference>
<evidence type="ECO:0000256" key="5">
    <source>
        <dbReference type="ARBA" id="ARBA00022691"/>
    </source>
</evidence>
<keyword evidence="5 7" id="KW-0949">S-adenosyl-L-methionine</keyword>
<evidence type="ECO:0000256" key="4">
    <source>
        <dbReference type="ARBA" id="ARBA00022679"/>
    </source>
</evidence>
<accession>A0ABT1PSA6</accession>
<dbReference type="EMBL" id="JANFNG010000004">
    <property type="protein sequence ID" value="MCQ4080552.1"/>
    <property type="molecule type" value="Genomic_DNA"/>
</dbReference>
<evidence type="ECO:0000256" key="2">
    <source>
        <dbReference type="ARBA" id="ARBA00022552"/>
    </source>
</evidence>
<sequence>MSTTPSSDTDHGHLLGPADIRELAAALGVRPTKQLGQNFVIDANTVRRIVRTAGVRPEDVVVEIGPGLGSLTLALLEAADRLVAVEIDPVLAQALPTTVQARLPGRFDRFSLVHRDAMQVDELPGPAPTALVANLPYNVAVPVLLHMLATFPTIQRTLVMVQSEVADRLAARPGSKVYGVPSVKAAWYAEVKRAGAIGRNVFWPAPNVDSGLVSLVRRAQPPKTSARREEVFAVVDAAFAQRRKTLRAALAGWAGSAAAAEAALTAAGVSPQARGEALTVEEFAAIAEHKPGIELSRGDQ</sequence>
<name>A0ABT1PSA6_9ACTN</name>
<dbReference type="SUPFAM" id="SSF53335">
    <property type="entry name" value="S-adenosyl-L-methionine-dependent methyltransferases"/>
    <property type="match status" value="1"/>
</dbReference>
<comment type="function">
    <text evidence="7">Specifically dimethylates two adjacent adenosines (A1518 and A1519) in the loop of a conserved hairpin near the 3'-end of 16S rRNA in the 30S particle. May play a critical role in biogenesis of 30S subunits.</text>
</comment>
<dbReference type="Gene3D" id="1.10.8.100">
    <property type="entry name" value="Ribosomal RNA adenine dimethylase-like, domain 2"/>
    <property type="match status" value="1"/>
</dbReference>
<evidence type="ECO:0000313" key="11">
    <source>
        <dbReference type="Proteomes" id="UP001057702"/>
    </source>
</evidence>
<feature type="binding site" evidence="7 8">
    <location>
        <position position="38"/>
    </location>
    <ligand>
        <name>S-adenosyl-L-methionine</name>
        <dbReference type="ChEBI" id="CHEBI:59789"/>
    </ligand>
</feature>
<keyword evidence="4 7" id="KW-0808">Transferase</keyword>
<feature type="binding site" evidence="7 8">
    <location>
        <position position="86"/>
    </location>
    <ligand>
        <name>S-adenosyl-L-methionine</name>
        <dbReference type="ChEBI" id="CHEBI:59789"/>
    </ligand>
</feature>
<comment type="similarity">
    <text evidence="7">Belongs to the class I-like SAM-binding methyltransferase superfamily. rRNA adenine N(6)-methyltransferase family. RsmA subfamily.</text>
</comment>
<comment type="catalytic activity">
    <reaction evidence="7">
        <text>adenosine(1518)/adenosine(1519) in 16S rRNA + 4 S-adenosyl-L-methionine = N(6)-dimethyladenosine(1518)/N(6)-dimethyladenosine(1519) in 16S rRNA + 4 S-adenosyl-L-homocysteine + 4 H(+)</text>
        <dbReference type="Rhea" id="RHEA:19609"/>
        <dbReference type="Rhea" id="RHEA-COMP:10232"/>
        <dbReference type="Rhea" id="RHEA-COMP:10233"/>
        <dbReference type="ChEBI" id="CHEBI:15378"/>
        <dbReference type="ChEBI" id="CHEBI:57856"/>
        <dbReference type="ChEBI" id="CHEBI:59789"/>
        <dbReference type="ChEBI" id="CHEBI:74411"/>
        <dbReference type="ChEBI" id="CHEBI:74493"/>
        <dbReference type="EC" id="2.1.1.182"/>
    </reaction>
</comment>
<keyword evidence="2 7" id="KW-0698">rRNA processing</keyword>
<feature type="binding site" evidence="7 8">
    <location>
        <position position="116"/>
    </location>
    <ligand>
        <name>S-adenosyl-L-methionine</name>
        <dbReference type="ChEBI" id="CHEBI:59789"/>
    </ligand>
</feature>
<dbReference type="InterPro" id="IPR011530">
    <property type="entry name" value="rRNA_adenine_dimethylase"/>
</dbReference>
<reference evidence="10" key="1">
    <citation type="submission" date="2022-06" db="EMBL/GenBank/DDBJ databases">
        <title>Draft genome sequence of Streptomyces sp. RB6PN25 isolated from peat swamp forest in Thailand.</title>
        <authorList>
            <person name="Duangmal K."/>
            <person name="Klaysubun C."/>
        </authorList>
    </citation>
    <scope>NUCLEOTIDE SEQUENCE</scope>
    <source>
        <strain evidence="10">RB6PN25</strain>
    </source>
</reference>
<dbReference type="SMART" id="SM00650">
    <property type="entry name" value="rADc"/>
    <property type="match status" value="1"/>
</dbReference>
<evidence type="ECO:0000256" key="3">
    <source>
        <dbReference type="ARBA" id="ARBA00022603"/>
    </source>
</evidence>
<keyword evidence="11" id="KW-1185">Reference proteome</keyword>
<dbReference type="PROSITE" id="PS01131">
    <property type="entry name" value="RRNA_A_DIMETH"/>
    <property type="match status" value="1"/>
</dbReference>
<feature type="binding site" evidence="7 8">
    <location>
        <position position="40"/>
    </location>
    <ligand>
        <name>S-adenosyl-L-methionine</name>
        <dbReference type="ChEBI" id="CHEBI:59789"/>
    </ligand>
</feature>
<dbReference type="InterPro" id="IPR029063">
    <property type="entry name" value="SAM-dependent_MTases_sf"/>
</dbReference>
<dbReference type="EC" id="2.1.1.182" evidence="7"/>
<dbReference type="RefSeq" id="WP_255919463.1">
    <property type="nucleotide sequence ID" value="NZ_JANFNG010000004.1"/>
</dbReference>
<evidence type="ECO:0000256" key="8">
    <source>
        <dbReference type="PROSITE-ProRule" id="PRU01026"/>
    </source>
</evidence>
<dbReference type="NCBIfam" id="TIGR00755">
    <property type="entry name" value="ksgA"/>
    <property type="match status" value="1"/>
</dbReference>
<comment type="caution">
    <text evidence="10">The sequence shown here is derived from an EMBL/GenBank/DDBJ whole genome shotgun (WGS) entry which is preliminary data.</text>
</comment>
<dbReference type="Pfam" id="PF00398">
    <property type="entry name" value="RrnaAD"/>
    <property type="match status" value="1"/>
</dbReference>
<evidence type="ECO:0000259" key="9">
    <source>
        <dbReference type="SMART" id="SM00650"/>
    </source>
</evidence>
<keyword evidence="6 7" id="KW-0694">RNA-binding</keyword>
<dbReference type="HAMAP" id="MF_00607">
    <property type="entry name" value="16SrRNA_methyltr_A"/>
    <property type="match status" value="1"/>
</dbReference>
<proteinExistence type="inferred from homology"/>
<gene>
    <name evidence="7 10" type="primary">rsmA</name>
    <name evidence="7" type="synonym">ksgA</name>
    <name evidence="10" type="ORF">NGB36_08035</name>
</gene>
<dbReference type="InterPro" id="IPR001737">
    <property type="entry name" value="KsgA/Erm"/>
</dbReference>
<evidence type="ECO:0000256" key="1">
    <source>
        <dbReference type="ARBA" id="ARBA00022490"/>
    </source>
</evidence>
<dbReference type="PROSITE" id="PS51689">
    <property type="entry name" value="SAM_RNA_A_N6_MT"/>
    <property type="match status" value="1"/>
</dbReference>
<feature type="domain" description="Ribosomal RNA adenine methylase transferase N-terminal" evidence="9">
    <location>
        <begin position="45"/>
        <end position="219"/>
    </location>
</feature>
<dbReference type="InterPro" id="IPR020596">
    <property type="entry name" value="rRNA_Ade_Mease_Trfase_CS"/>
</dbReference>
<organism evidence="10 11">
    <name type="scientific">Streptomyces humicola</name>
    <dbReference type="NCBI Taxonomy" id="2953240"/>
    <lineage>
        <taxon>Bacteria</taxon>
        <taxon>Bacillati</taxon>
        <taxon>Actinomycetota</taxon>
        <taxon>Actinomycetes</taxon>
        <taxon>Kitasatosporales</taxon>
        <taxon>Streptomycetaceae</taxon>
        <taxon>Streptomyces</taxon>
    </lineage>
</organism>
<dbReference type="InterPro" id="IPR020598">
    <property type="entry name" value="rRNA_Ade_methylase_Trfase_N"/>
</dbReference>
<feature type="binding site" evidence="7 8">
    <location>
        <position position="65"/>
    </location>
    <ligand>
        <name>S-adenosyl-L-methionine</name>
        <dbReference type="ChEBI" id="CHEBI:59789"/>
    </ligand>
</feature>
<keyword evidence="1 7" id="KW-0963">Cytoplasm</keyword>
<dbReference type="InterPro" id="IPR023165">
    <property type="entry name" value="rRNA_Ade_diMease-like_C"/>
</dbReference>